<dbReference type="EC" id="2.3.1.30" evidence="3"/>
<dbReference type="Proteomes" id="UP001162891">
    <property type="component" value="Chromosome"/>
</dbReference>
<dbReference type="PANTHER" id="PTHR42811">
    <property type="entry name" value="SERINE ACETYLTRANSFERASE"/>
    <property type="match status" value="1"/>
</dbReference>
<keyword evidence="1 3" id="KW-0808">Transferase</keyword>
<comment type="similarity">
    <text evidence="3">Belongs to the transferase hexapeptide repeat family.</text>
</comment>
<keyword evidence="6" id="KW-1185">Reference proteome</keyword>
<accession>A0ABN6MUK8</accession>
<protein>
    <recommendedName>
        <fullName evidence="3">Serine acetyltransferase</fullName>
        <ecNumber evidence="3">2.3.1.30</ecNumber>
    </recommendedName>
</protein>
<evidence type="ECO:0000256" key="2">
    <source>
        <dbReference type="ARBA" id="ARBA00023315"/>
    </source>
</evidence>
<dbReference type="SUPFAM" id="SSF51161">
    <property type="entry name" value="Trimeric LpxA-like enzymes"/>
    <property type="match status" value="1"/>
</dbReference>
<evidence type="ECO:0000313" key="6">
    <source>
        <dbReference type="Proteomes" id="UP001162891"/>
    </source>
</evidence>
<dbReference type="EMBL" id="AP025591">
    <property type="protein sequence ID" value="BDG04628.1"/>
    <property type="molecule type" value="Genomic_DNA"/>
</dbReference>
<dbReference type="InterPro" id="IPR005881">
    <property type="entry name" value="Ser_O-AcTrfase"/>
</dbReference>
<keyword evidence="2 3" id="KW-0012">Acyltransferase</keyword>
<organism evidence="5 6">
    <name type="scientific">Anaeromyxobacter oryzae</name>
    <dbReference type="NCBI Taxonomy" id="2918170"/>
    <lineage>
        <taxon>Bacteria</taxon>
        <taxon>Pseudomonadati</taxon>
        <taxon>Myxococcota</taxon>
        <taxon>Myxococcia</taxon>
        <taxon>Myxococcales</taxon>
        <taxon>Cystobacterineae</taxon>
        <taxon>Anaeromyxobacteraceae</taxon>
        <taxon>Anaeromyxobacter</taxon>
    </lineage>
</organism>
<evidence type="ECO:0000256" key="4">
    <source>
        <dbReference type="SAM" id="MobiDB-lite"/>
    </source>
</evidence>
<dbReference type="RefSeq" id="WP_248353063.1">
    <property type="nucleotide sequence ID" value="NZ_AP025591.1"/>
</dbReference>
<evidence type="ECO:0000313" key="5">
    <source>
        <dbReference type="EMBL" id="BDG04628.1"/>
    </source>
</evidence>
<sequence>MLLEELRRDAARYEKLGGWHRRLGFWIGATYRVGVWAHALRNPLLRVVIVTLYRMVRLPWYLFLQVDLSSKARIGPGLCLIHPNNVLVPRGVEIGEDCLLFHDVTLGTGPLPGLPKLGNRVDVYVGARVLGGVRVGDRSMVGANCVVTRHVPPDSAILPVPTRVLRRSLLARAHGAGGDAAGARAPAPVREEEPEREKDVGS</sequence>
<reference evidence="6" key="1">
    <citation type="journal article" date="2022" name="Int. J. Syst. Evol. Microbiol.">
        <title>Anaeromyxobacter oryzae sp. nov., Anaeromyxobacter diazotrophicus sp. nov. and Anaeromyxobacter paludicola sp. nov., isolated from paddy soils.</title>
        <authorList>
            <person name="Itoh H."/>
            <person name="Xu Z."/>
            <person name="Mise K."/>
            <person name="Masuda Y."/>
            <person name="Ushijima N."/>
            <person name="Hayakawa C."/>
            <person name="Shiratori Y."/>
            <person name="Senoo K."/>
        </authorList>
    </citation>
    <scope>NUCLEOTIDE SEQUENCE [LARGE SCALE GENOMIC DNA]</scope>
    <source>
        <strain evidence="6">Red232</strain>
    </source>
</reference>
<proteinExistence type="inferred from homology"/>
<evidence type="ECO:0000256" key="1">
    <source>
        <dbReference type="ARBA" id="ARBA00022679"/>
    </source>
</evidence>
<dbReference type="CDD" id="cd03354">
    <property type="entry name" value="LbH_SAT"/>
    <property type="match status" value="1"/>
</dbReference>
<dbReference type="InterPro" id="IPR045304">
    <property type="entry name" value="LbH_SAT"/>
</dbReference>
<dbReference type="Gene3D" id="2.160.10.10">
    <property type="entry name" value="Hexapeptide repeat proteins"/>
    <property type="match status" value="1"/>
</dbReference>
<dbReference type="PIRSF" id="PIRSF000441">
    <property type="entry name" value="CysE"/>
    <property type="match status" value="1"/>
</dbReference>
<name>A0ABN6MUK8_9BACT</name>
<feature type="compositionally biased region" description="Basic and acidic residues" evidence="4">
    <location>
        <begin position="189"/>
        <end position="202"/>
    </location>
</feature>
<gene>
    <name evidence="5" type="ORF">AMOR_36240</name>
</gene>
<feature type="region of interest" description="Disordered" evidence="4">
    <location>
        <begin position="175"/>
        <end position="202"/>
    </location>
</feature>
<dbReference type="InterPro" id="IPR011004">
    <property type="entry name" value="Trimer_LpxA-like_sf"/>
</dbReference>
<comment type="catalytic activity">
    <reaction evidence="3">
        <text>L-serine + acetyl-CoA = O-acetyl-L-serine + CoA</text>
        <dbReference type="Rhea" id="RHEA:24560"/>
        <dbReference type="ChEBI" id="CHEBI:33384"/>
        <dbReference type="ChEBI" id="CHEBI:57287"/>
        <dbReference type="ChEBI" id="CHEBI:57288"/>
        <dbReference type="ChEBI" id="CHEBI:58340"/>
        <dbReference type="EC" id="2.3.1.30"/>
    </reaction>
</comment>
<evidence type="ECO:0000256" key="3">
    <source>
        <dbReference type="PIRNR" id="PIRNR000441"/>
    </source>
</evidence>